<sequence>MLINENTYPQRIASALKETLNMLPMHNEIINLFKEARGPGSCQGVLKELGDILIMTTARSQQKFYLPILLAKHMYAEKSVDVKWNFGGAQMITQISDFMSKTKLIIKSGGSSLQTAEVIFHAIFGTYLEDIGVLGEITTRGGWSKRKALNPVFKDRSSKPAIVVTPVVHKYVSKMAQSLLTKTLGNTEPCYTTRPSFNGKRKRTFNDAFKSYLDSGKIMSSYSSDPIQLQLALRKLKDELRKDMEAGKLEDVGNKNWLERGSDGVWAASEKVPVEKGISFWGPGDSV</sequence>
<keyword evidence="2" id="KW-1185">Reference proteome</keyword>
<accession>A0A9P0GF22</accession>
<dbReference type="EMBL" id="OV651814">
    <property type="protein sequence ID" value="CAH1107017.1"/>
    <property type="molecule type" value="Genomic_DNA"/>
</dbReference>
<dbReference type="Proteomes" id="UP001153636">
    <property type="component" value="Chromosome 2"/>
</dbReference>
<gene>
    <name evidence="1" type="ORF">PSYICH_LOCUS6949</name>
</gene>
<name>A0A9P0GF22_9CUCU</name>
<evidence type="ECO:0000313" key="1">
    <source>
        <dbReference type="EMBL" id="CAH1107017.1"/>
    </source>
</evidence>
<organism evidence="1 2">
    <name type="scientific">Psylliodes chrysocephalus</name>
    <dbReference type="NCBI Taxonomy" id="3402493"/>
    <lineage>
        <taxon>Eukaryota</taxon>
        <taxon>Metazoa</taxon>
        <taxon>Ecdysozoa</taxon>
        <taxon>Arthropoda</taxon>
        <taxon>Hexapoda</taxon>
        <taxon>Insecta</taxon>
        <taxon>Pterygota</taxon>
        <taxon>Neoptera</taxon>
        <taxon>Endopterygota</taxon>
        <taxon>Coleoptera</taxon>
        <taxon>Polyphaga</taxon>
        <taxon>Cucujiformia</taxon>
        <taxon>Chrysomeloidea</taxon>
        <taxon>Chrysomelidae</taxon>
        <taxon>Galerucinae</taxon>
        <taxon>Alticini</taxon>
        <taxon>Psylliodes</taxon>
    </lineage>
</organism>
<protein>
    <submittedName>
        <fullName evidence="1">Uncharacterized protein</fullName>
    </submittedName>
</protein>
<reference evidence="1" key="1">
    <citation type="submission" date="2022-01" db="EMBL/GenBank/DDBJ databases">
        <authorList>
            <person name="King R."/>
        </authorList>
    </citation>
    <scope>NUCLEOTIDE SEQUENCE</scope>
</reference>
<dbReference type="OrthoDB" id="6771258at2759"/>
<proteinExistence type="predicted"/>
<dbReference type="AlphaFoldDB" id="A0A9P0GF22"/>
<evidence type="ECO:0000313" key="2">
    <source>
        <dbReference type="Proteomes" id="UP001153636"/>
    </source>
</evidence>